<sequence>MDIAIHEVTQAAAEVLSSKVADHEAHLCASELVRFILDHEHSMYQEQARSTKGEDCQELRVQVDGCWVKVEGEMPKGADPSTLVDLMKVKGTERPLHYAKTSLHGILAALPLILEGKSDYRASHAVHVQWLKDNSHRQEAEVTAEFADLPREEMYKDLAMSNSVRLKLLEFPCLAQHETLAGGGYLTAEDVELGAYPPAWDDVIELILDLQPLPATYESVRAVVREIRMGQ</sequence>
<reference evidence="3" key="1">
    <citation type="submission" date="2023-08" db="EMBL/GenBank/DDBJ databases">
        <authorList>
            <person name="Chen Y."/>
            <person name="Shah S."/>
            <person name="Dougan E. K."/>
            <person name="Thang M."/>
            <person name="Chan C."/>
        </authorList>
    </citation>
    <scope>NUCLEOTIDE SEQUENCE</scope>
</reference>
<dbReference type="EMBL" id="CAUJNA010000984">
    <property type="protein sequence ID" value="CAJ1383101.1"/>
    <property type="molecule type" value="Genomic_DNA"/>
</dbReference>
<keyword evidence="4" id="KW-1185">Reference proteome</keyword>
<comment type="caution">
    <text evidence="3">The sequence shown here is derived from an EMBL/GenBank/DDBJ whole genome shotgun (WGS) entry which is preliminary data.</text>
</comment>
<evidence type="ECO:0000313" key="1">
    <source>
        <dbReference type="EMBL" id="CAJ1383101.1"/>
    </source>
</evidence>
<evidence type="ECO:0000313" key="3">
    <source>
        <dbReference type="EMBL" id="CAJ1393049.1"/>
    </source>
</evidence>
<organism evidence="3 4">
    <name type="scientific">Effrenium voratum</name>
    <dbReference type="NCBI Taxonomy" id="2562239"/>
    <lineage>
        <taxon>Eukaryota</taxon>
        <taxon>Sar</taxon>
        <taxon>Alveolata</taxon>
        <taxon>Dinophyceae</taxon>
        <taxon>Suessiales</taxon>
        <taxon>Symbiodiniaceae</taxon>
        <taxon>Effrenium</taxon>
    </lineage>
</organism>
<dbReference type="Proteomes" id="UP001178507">
    <property type="component" value="Unassembled WGS sequence"/>
</dbReference>
<protein>
    <submittedName>
        <fullName evidence="3">Uncharacterized protein</fullName>
    </submittedName>
</protein>
<dbReference type="EMBL" id="CAUJNA010002465">
    <property type="protein sequence ID" value="CAJ1393049.1"/>
    <property type="molecule type" value="Genomic_DNA"/>
</dbReference>
<gene>
    <name evidence="1" type="ORF">EVOR1521_LOCUS10310</name>
    <name evidence="2" type="ORF">EVOR1521_LOCUS13519</name>
    <name evidence="3" type="ORF">EVOR1521_LOCUS17994</name>
</gene>
<proteinExistence type="predicted"/>
<dbReference type="AlphaFoldDB" id="A0AA36IT75"/>
<accession>A0AA36IT75</accession>
<evidence type="ECO:0000313" key="2">
    <source>
        <dbReference type="EMBL" id="CAJ1387437.1"/>
    </source>
</evidence>
<evidence type="ECO:0000313" key="4">
    <source>
        <dbReference type="Proteomes" id="UP001178507"/>
    </source>
</evidence>
<dbReference type="EMBL" id="CAUJNA010001519">
    <property type="protein sequence ID" value="CAJ1387437.1"/>
    <property type="molecule type" value="Genomic_DNA"/>
</dbReference>
<name>A0AA36IT75_9DINO</name>